<dbReference type="OrthoDB" id="428895at2759"/>
<dbReference type="Proteomes" id="UP000235965">
    <property type="component" value="Unassembled WGS sequence"/>
</dbReference>
<feature type="coiled-coil region" evidence="5">
    <location>
        <begin position="46"/>
        <end position="73"/>
    </location>
</feature>
<evidence type="ECO:0000256" key="1">
    <source>
        <dbReference type="ARBA" id="ARBA00004370"/>
    </source>
</evidence>
<proteinExistence type="predicted"/>
<evidence type="ECO:0000256" key="2">
    <source>
        <dbReference type="ARBA" id="ARBA00022448"/>
    </source>
</evidence>
<keyword evidence="3 5" id="KW-0175">Coiled coil</keyword>
<evidence type="ECO:0000313" key="8">
    <source>
        <dbReference type="EMBL" id="PNF35218.1"/>
    </source>
</evidence>
<sequence length="247" mass="28474">MALVYVDSDPWLTEHEACEKLSREIMEQLTVRSAEQKTSQEYARLSSAIRLRMKQYSSEVQQLKDKLSEASVTHSITFREAERRSRQVELLQSIEIQLQQLFSDRDTAYDAGRSKLLQKSGTVFADTGTTGWGLDDDSEEAGAYQTQHMSIADLQQQQKRMIQDQEQGLEALSNVISRQKEIAETIGNEVDLQNEIIDDLAEHMDRTDSRVRNETRQVTVLDRKDKTLWFWVVIILLFISILIVTFV</sequence>
<keyword evidence="4 6" id="KW-0472">Membrane</keyword>
<gene>
    <name evidence="8" type="primary">STX8_2</name>
    <name evidence="8" type="ORF">B7P43_G06864</name>
</gene>
<evidence type="ECO:0000259" key="7">
    <source>
        <dbReference type="PROSITE" id="PS50192"/>
    </source>
</evidence>
<dbReference type="GO" id="GO:0048278">
    <property type="term" value="P:vesicle docking"/>
    <property type="evidence" value="ECO:0007669"/>
    <property type="project" value="TreeGrafter"/>
</dbReference>
<dbReference type="Gene3D" id="1.20.5.110">
    <property type="match status" value="1"/>
</dbReference>
<dbReference type="GO" id="GO:0012505">
    <property type="term" value="C:endomembrane system"/>
    <property type="evidence" value="ECO:0007669"/>
    <property type="project" value="TreeGrafter"/>
</dbReference>
<dbReference type="STRING" id="105785.A0A2J7R301"/>
<dbReference type="SMART" id="SM00397">
    <property type="entry name" value="t_SNARE"/>
    <property type="match status" value="1"/>
</dbReference>
<dbReference type="InterPro" id="IPR045242">
    <property type="entry name" value="Syntaxin"/>
</dbReference>
<reference evidence="8 9" key="1">
    <citation type="submission" date="2017-12" db="EMBL/GenBank/DDBJ databases">
        <title>Hemimetabolous genomes reveal molecular basis of termite eusociality.</title>
        <authorList>
            <person name="Harrison M.C."/>
            <person name="Jongepier E."/>
            <person name="Robertson H.M."/>
            <person name="Arning N."/>
            <person name="Bitard-Feildel T."/>
            <person name="Chao H."/>
            <person name="Childers C.P."/>
            <person name="Dinh H."/>
            <person name="Doddapaneni H."/>
            <person name="Dugan S."/>
            <person name="Gowin J."/>
            <person name="Greiner C."/>
            <person name="Han Y."/>
            <person name="Hu H."/>
            <person name="Hughes D.S.T."/>
            <person name="Huylmans A.-K."/>
            <person name="Kemena C."/>
            <person name="Kremer L.P.M."/>
            <person name="Lee S.L."/>
            <person name="Lopez-Ezquerra A."/>
            <person name="Mallet L."/>
            <person name="Monroy-Kuhn J.M."/>
            <person name="Moser A."/>
            <person name="Murali S.C."/>
            <person name="Muzny D.M."/>
            <person name="Otani S."/>
            <person name="Piulachs M.-D."/>
            <person name="Poelchau M."/>
            <person name="Qu J."/>
            <person name="Schaub F."/>
            <person name="Wada-Katsumata A."/>
            <person name="Worley K.C."/>
            <person name="Xie Q."/>
            <person name="Ylla G."/>
            <person name="Poulsen M."/>
            <person name="Gibbs R.A."/>
            <person name="Schal C."/>
            <person name="Richards S."/>
            <person name="Belles X."/>
            <person name="Korb J."/>
            <person name="Bornberg-Bauer E."/>
        </authorList>
    </citation>
    <scope>NUCLEOTIDE SEQUENCE [LARGE SCALE GENOMIC DNA]</scope>
    <source>
        <tissue evidence="8">Whole body</tissue>
    </source>
</reference>
<evidence type="ECO:0000256" key="6">
    <source>
        <dbReference type="SAM" id="Phobius"/>
    </source>
</evidence>
<keyword evidence="9" id="KW-1185">Reference proteome</keyword>
<dbReference type="InParanoid" id="A0A2J7R301"/>
<comment type="subcellular location">
    <subcellularLocation>
        <location evidence="1">Membrane</location>
    </subcellularLocation>
</comment>
<evidence type="ECO:0000313" key="9">
    <source>
        <dbReference type="Proteomes" id="UP000235965"/>
    </source>
</evidence>
<accession>A0A2J7R301</accession>
<dbReference type="SUPFAM" id="SSF58038">
    <property type="entry name" value="SNARE fusion complex"/>
    <property type="match status" value="1"/>
</dbReference>
<dbReference type="GO" id="GO:0006906">
    <property type="term" value="P:vesicle fusion"/>
    <property type="evidence" value="ECO:0007669"/>
    <property type="project" value="TreeGrafter"/>
</dbReference>
<dbReference type="PROSITE" id="PS50192">
    <property type="entry name" value="T_SNARE"/>
    <property type="match status" value="1"/>
</dbReference>
<feature type="domain" description="T-SNARE coiled-coil homology" evidence="7">
    <location>
        <begin position="159"/>
        <end position="221"/>
    </location>
</feature>
<dbReference type="PANTHER" id="PTHR19957">
    <property type="entry name" value="SYNTAXIN"/>
    <property type="match status" value="1"/>
</dbReference>
<organism evidence="8 9">
    <name type="scientific">Cryptotermes secundus</name>
    <dbReference type="NCBI Taxonomy" id="105785"/>
    <lineage>
        <taxon>Eukaryota</taxon>
        <taxon>Metazoa</taxon>
        <taxon>Ecdysozoa</taxon>
        <taxon>Arthropoda</taxon>
        <taxon>Hexapoda</taxon>
        <taxon>Insecta</taxon>
        <taxon>Pterygota</taxon>
        <taxon>Neoptera</taxon>
        <taxon>Polyneoptera</taxon>
        <taxon>Dictyoptera</taxon>
        <taxon>Blattodea</taxon>
        <taxon>Blattoidea</taxon>
        <taxon>Termitoidae</taxon>
        <taxon>Kalotermitidae</taxon>
        <taxon>Cryptotermitinae</taxon>
        <taxon>Cryptotermes</taxon>
    </lineage>
</organism>
<keyword evidence="2" id="KW-0813">Transport</keyword>
<evidence type="ECO:0000256" key="3">
    <source>
        <dbReference type="ARBA" id="ARBA00023054"/>
    </source>
</evidence>
<comment type="caution">
    <text evidence="8">The sequence shown here is derived from an EMBL/GenBank/DDBJ whole genome shotgun (WGS) entry which is preliminary data.</text>
</comment>
<dbReference type="EMBL" id="NEVH01007823">
    <property type="protein sequence ID" value="PNF35220.1"/>
    <property type="molecule type" value="Genomic_DNA"/>
</dbReference>
<dbReference type="InterPro" id="IPR041875">
    <property type="entry name" value="Syntaxin-8_SNARE"/>
</dbReference>
<keyword evidence="6" id="KW-0812">Transmembrane</keyword>
<dbReference type="GO" id="GO:0005484">
    <property type="term" value="F:SNAP receptor activity"/>
    <property type="evidence" value="ECO:0007669"/>
    <property type="project" value="TreeGrafter"/>
</dbReference>
<dbReference type="EMBL" id="NEVH01007823">
    <property type="protein sequence ID" value="PNF35218.1"/>
    <property type="molecule type" value="Genomic_DNA"/>
</dbReference>
<dbReference type="AlphaFoldDB" id="A0A2J7R301"/>
<dbReference type="CDD" id="cd15852">
    <property type="entry name" value="SNARE_Syntaxin8"/>
    <property type="match status" value="1"/>
</dbReference>
<keyword evidence="6" id="KW-1133">Transmembrane helix</keyword>
<evidence type="ECO:0000256" key="5">
    <source>
        <dbReference type="SAM" id="Coils"/>
    </source>
</evidence>
<evidence type="ECO:0000256" key="4">
    <source>
        <dbReference type="ARBA" id="ARBA00023136"/>
    </source>
</evidence>
<feature type="transmembrane region" description="Helical" evidence="6">
    <location>
        <begin position="228"/>
        <end position="246"/>
    </location>
</feature>
<dbReference type="FunCoup" id="A0A2J7R301">
    <property type="interactions" value="668"/>
</dbReference>
<dbReference type="EMBL" id="NEVH01007823">
    <property type="protein sequence ID" value="PNF35219.1"/>
    <property type="molecule type" value="Genomic_DNA"/>
</dbReference>
<protein>
    <submittedName>
        <fullName evidence="8">Syntaxin-8</fullName>
    </submittedName>
</protein>
<dbReference type="PANTHER" id="PTHR19957:SF124">
    <property type="entry name" value="SYNTAXIN-8"/>
    <property type="match status" value="1"/>
</dbReference>
<dbReference type="GO" id="GO:0006886">
    <property type="term" value="P:intracellular protein transport"/>
    <property type="evidence" value="ECO:0007669"/>
    <property type="project" value="TreeGrafter"/>
</dbReference>
<name>A0A2J7R301_9NEOP</name>
<dbReference type="GO" id="GO:0000149">
    <property type="term" value="F:SNARE binding"/>
    <property type="evidence" value="ECO:0007669"/>
    <property type="project" value="TreeGrafter"/>
</dbReference>
<dbReference type="GO" id="GO:0031201">
    <property type="term" value="C:SNARE complex"/>
    <property type="evidence" value="ECO:0007669"/>
    <property type="project" value="TreeGrafter"/>
</dbReference>
<dbReference type="InterPro" id="IPR000727">
    <property type="entry name" value="T_SNARE_dom"/>
</dbReference>